<dbReference type="Proteomes" id="UP000310597">
    <property type="component" value="Unassembled WGS sequence"/>
</dbReference>
<evidence type="ECO:0000256" key="1">
    <source>
        <dbReference type="ARBA" id="ARBA00022598"/>
    </source>
</evidence>
<name>A0A4U1JJN5_RHOCA</name>
<evidence type="ECO:0000313" key="8">
    <source>
        <dbReference type="EMBL" id="TKD12970.1"/>
    </source>
</evidence>
<comment type="catalytic activity">
    <reaction evidence="6">
        <text>biotin + L-lysyl-[protein] + ATP = N(6)-biotinyl-L-lysyl-[protein] + AMP + diphosphate + H(+)</text>
        <dbReference type="Rhea" id="RHEA:11756"/>
        <dbReference type="Rhea" id="RHEA-COMP:9752"/>
        <dbReference type="Rhea" id="RHEA-COMP:10505"/>
        <dbReference type="ChEBI" id="CHEBI:15378"/>
        <dbReference type="ChEBI" id="CHEBI:29969"/>
        <dbReference type="ChEBI" id="CHEBI:30616"/>
        <dbReference type="ChEBI" id="CHEBI:33019"/>
        <dbReference type="ChEBI" id="CHEBI:57586"/>
        <dbReference type="ChEBI" id="CHEBI:83144"/>
        <dbReference type="ChEBI" id="CHEBI:456215"/>
        <dbReference type="EC" id="6.3.4.15"/>
    </reaction>
</comment>
<dbReference type="InterPro" id="IPR003142">
    <property type="entry name" value="BPL_C"/>
</dbReference>
<dbReference type="OrthoDB" id="9807064at2"/>
<dbReference type="RefSeq" id="WP_136909734.1">
    <property type="nucleotide sequence ID" value="NZ_SWJZ01000147.1"/>
</dbReference>
<gene>
    <name evidence="8" type="ORF">FBT96_19875</name>
</gene>
<evidence type="ECO:0000256" key="6">
    <source>
        <dbReference type="ARBA" id="ARBA00047846"/>
    </source>
</evidence>
<dbReference type="CDD" id="cd16442">
    <property type="entry name" value="BPL"/>
    <property type="match status" value="1"/>
</dbReference>
<organism evidence="8 9">
    <name type="scientific">Rhodobacter capsulatus</name>
    <name type="common">Rhodopseudomonas capsulata</name>
    <dbReference type="NCBI Taxonomy" id="1061"/>
    <lineage>
        <taxon>Bacteria</taxon>
        <taxon>Pseudomonadati</taxon>
        <taxon>Pseudomonadota</taxon>
        <taxon>Alphaproteobacteria</taxon>
        <taxon>Rhodobacterales</taxon>
        <taxon>Rhodobacter group</taxon>
        <taxon>Rhodobacter</taxon>
    </lineage>
</organism>
<keyword evidence="1 8" id="KW-0436">Ligase</keyword>
<evidence type="ECO:0000313" key="9">
    <source>
        <dbReference type="Proteomes" id="UP000310597"/>
    </source>
</evidence>
<evidence type="ECO:0000256" key="3">
    <source>
        <dbReference type="ARBA" id="ARBA00022840"/>
    </source>
</evidence>
<dbReference type="InterPro" id="IPR004143">
    <property type="entry name" value="BPL_LPL_catalytic"/>
</dbReference>
<dbReference type="NCBIfam" id="TIGR00121">
    <property type="entry name" value="birA_ligase"/>
    <property type="match status" value="1"/>
</dbReference>
<evidence type="ECO:0000256" key="2">
    <source>
        <dbReference type="ARBA" id="ARBA00022741"/>
    </source>
</evidence>
<dbReference type="GO" id="GO:0005737">
    <property type="term" value="C:cytoplasm"/>
    <property type="evidence" value="ECO:0007669"/>
    <property type="project" value="TreeGrafter"/>
</dbReference>
<dbReference type="Gene3D" id="3.30.930.10">
    <property type="entry name" value="Bira Bifunctional Protein, Domain 2"/>
    <property type="match status" value="1"/>
</dbReference>
<evidence type="ECO:0000256" key="5">
    <source>
        <dbReference type="ARBA" id="ARBA00024227"/>
    </source>
</evidence>
<dbReference type="SUPFAM" id="SSF50037">
    <property type="entry name" value="C-terminal domain of transcriptional repressors"/>
    <property type="match status" value="1"/>
</dbReference>
<keyword evidence="3" id="KW-0067">ATP-binding</keyword>
<dbReference type="PROSITE" id="PS51733">
    <property type="entry name" value="BPL_LPL_CATALYTIC"/>
    <property type="match status" value="1"/>
</dbReference>
<dbReference type="GO" id="GO:0004077">
    <property type="term" value="F:biotin--[biotin carboxyl-carrier protein] ligase activity"/>
    <property type="evidence" value="ECO:0007669"/>
    <property type="project" value="UniProtKB-EC"/>
</dbReference>
<dbReference type="PANTHER" id="PTHR12835">
    <property type="entry name" value="BIOTIN PROTEIN LIGASE"/>
    <property type="match status" value="1"/>
</dbReference>
<dbReference type="SUPFAM" id="SSF55681">
    <property type="entry name" value="Class II aaRS and biotin synthetases"/>
    <property type="match status" value="1"/>
</dbReference>
<dbReference type="GO" id="GO:0005524">
    <property type="term" value="F:ATP binding"/>
    <property type="evidence" value="ECO:0007669"/>
    <property type="project" value="UniProtKB-KW"/>
</dbReference>
<dbReference type="InterPro" id="IPR004408">
    <property type="entry name" value="Biotin_CoA_COase_ligase"/>
</dbReference>
<protein>
    <recommendedName>
        <fullName evidence="5">biotin--[biotin carboxyl-carrier protein] ligase</fullName>
        <ecNumber evidence="5">6.3.4.15</ecNumber>
    </recommendedName>
</protein>
<sequence>MTAHHPDLLPNLPTLALPFRRRTGIGCAVHHRPVLSSTNTFLAGLARRGAPTGTIVLADHQTAGRGKYDRPWVSRPGESLLASVLLRPSRPLADLAQVTLVIAVAAAEAITRTTGLAPQIKWPNDLMVGGRKLSGILCELVLTPEGDLDHIIAGIGINIAQSRTDFPPELQAIATSISAETGRKVDRFDLFAALVERLDHRLSEWERLGFEPARHAWSVRSCTLGQPVTLSAPQAPRQGIAEALGPDGALCLRTADGTLHSVIFGEIPLAQTQATL</sequence>
<dbReference type="InterPro" id="IPR045864">
    <property type="entry name" value="aa-tRNA-synth_II/BPL/LPL"/>
</dbReference>
<reference evidence="8 9" key="1">
    <citation type="submission" date="2019-04" db="EMBL/GenBank/DDBJ databases">
        <title>Draft Whole-Genome sequence of the purple photosynthetic bacterium Rhodobacter capsulatus SP108 with an indigenous class A beta-lactamase.</title>
        <authorList>
            <person name="Robertson S."/>
            <person name="Meyer T.E."/>
            <person name="Kyndt J.A."/>
        </authorList>
    </citation>
    <scope>NUCLEOTIDE SEQUENCE [LARGE SCALE GENOMIC DNA]</scope>
    <source>
        <strain evidence="8 9">SP108</strain>
    </source>
</reference>
<accession>A0A4U1JJN5</accession>
<feature type="domain" description="BPL/LPL catalytic" evidence="7">
    <location>
        <begin position="28"/>
        <end position="206"/>
    </location>
</feature>
<comment type="caution">
    <text evidence="8">The sequence shown here is derived from an EMBL/GenBank/DDBJ whole genome shotgun (WGS) entry which is preliminary data.</text>
</comment>
<dbReference type="Gene3D" id="2.30.30.100">
    <property type="match status" value="1"/>
</dbReference>
<dbReference type="Pfam" id="PF03099">
    <property type="entry name" value="BPL_LplA_LipB"/>
    <property type="match status" value="1"/>
</dbReference>
<dbReference type="InterPro" id="IPR008988">
    <property type="entry name" value="Transcriptional_repressor_C"/>
</dbReference>
<dbReference type="Pfam" id="PF02237">
    <property type="entry name" value="BPL_C"/>
    <property type="match status" value="1"/>
</dbReference>
<evidence type="ECO:0000256" key="4">
    <source>
        <dbReference type="ARBA" id="ARBA00023267"/>
    </source>
</evidence>
<dbReference type="EMBL" id="SWJZ01000147">
    <property type="protein sequence ID" value="TKD12970.1"/>
    <property type="molecule type" value="Genomic_DNA"/>
</dbReference>
<keyword evidence="4" id="KW-0092">Biotin</keyword>
<dbReference type="EC" id="6.3.4.15" evidence="5"/>
<dbReference type="PANTHER" id="PTHR12835:SF5">
    <property type="entry name" value="BIOTIN--PROTEIN LIGASE"/>
    <property type="match status" value="1"/>
</dbReference>
<proteinExistence type="predicted"/>
<evidence type="ECO:0000259" key="7">
    <source>
        <dbReference type="PROSITE" id="PS51733"/>
    </source>
</evidence>
<keyword evidence="2" id="KW-0547">Nucleotide-binding</keyword>
<dbReference type="AlphaFoldDB" id="A0A4U1JJN5"/>